<reference evidence="1 2" key="1">
    <citation type="journal article" date="2018" name="BMC Genomics">
        <title>Genomic comparison of Trypanosoma conorhini and Trypanosoma rangeli to Trypanosoma cruzi strains of high and low virulence.</title>
        <authorList>
            <person name="Bradwell K.R."/>
            <person name="Koparde V.N."/>
            <person name="Matveyev A.V."/>
            <person name="Serrano M.G."/>
            <person name="Alves J.M."/>
            <person name="Parikh H."/>
            <person name="Huang B."/>
            <person name="Lee V."/>
            <person name="Espinosa-Alvarez O."/>
            <person name="Ortiz P.A."/>
            <person name="Costa-Martins A.G."/>
            <person name="Teixeira M.M."/>
            <person name="Buck G.A."/>
        </authorList>
    </citation>
    <scope>NUCLEOTIDE SEQUENCE [LARGE SCALE GENOMIC DNA]</scope>
    <source>
        <strain evidence="1 2">AM80</strain>
    </source>
</reference>
<dbReference type="RefSeq" id="XP_029238276.1">
    <property type="nucleotide sequence ID" value="XM_029381795.1"/>
</dbReference>
<dbReference type="Proteomes" id="UP000283634">
    <property type="component" value="Unassembled WGS sequence"/>
</dbReference>
<organism evidence="1 2">
    <name type="scientific">Trypanosoma rangeli</name>
    <dbReference type="NCBI Taxonomy" id="5698"/>
    <lineage>
        <taxon>Eukaryota</taxon>
        <taxon>Discoba</taxon>
        <taxon>Euglenozoa</taxon>
        <taxon>Kinetoplastea</taxon>
        <taxon>Metakinetoplastina</taxon>
        <taxon>Trypanosomatida</taxon>
        <taxon>Trypanosomatidae</taxon>
        <taxon>Trypanosoma</taxon>
        <taxon>Herpetosoma</taxon>
    </lineage>
</organism>
<gene>
    <name evidence="1" type="ORF">TraAM80_04888</name>
</gene>
<keyword evidence="2" id="KW-1185">Reference proteome</keyword>
<protein>
    <submittedName>
        <fullName evidence="1">Uncharacterized protein</fullName>
    </submittedName>
</protein>
<evidence type="ECO:0000313" key="1">
    <source>
        <dbReference type="EMBL" id="RNF04746.1"/>
    </source>
</evidence>
<comment type="caution">
    <text evidence="1">The sequence shown here is derived from an EMBL/GenBank/DDBJ whole genome shotgun (WGS) entry which is preliminary data.</text>
</comment>
<name>A0A3R7KMP4_TRYRA</name>
<dbReference type="OrthoDB" id="272324at2759"/>
<accession>A0A3R7KMP4</accession>
<dbReference type="VEuPathDB" id="TriTrypDB:TRSC58_02905"/>
<dbReference type="GeneID" id="40328821"/>
<evidence type="ECO:0000313" key="2">
    <source>
        <dbReference type="Proteomes" id="UP000283634"/>
    </source>
</evidence>
<dbReference type="EMBL" id="MKGL01000154">
    <property type="protein sequence ID" value="RNF04746.1"/>
    <property type="molecule type" value="Genomic_DNA"/>
</dbReference>
<dbReference type="AlphaFoldDB" id="A0A3R7KMP4"/>
<proteinExistence type="predicted"/>
<sequence length="138" mass="15488">MTHIDDVENAPERTAEDEALDLRVFARAMCDEACSIQKLLHEYTDKTRALDDEVRGFVERDNAEEDALQMIVTDVAHAEMRALRNVRYVEFSQQRSGALAERAAEGAVVCPASADGRTSWVCGWLPRRVVQRCPGCSF</sequence>